<dbReference type="Pfam" id="PF13715">
    <property type="entry name" value="CarbopepD_reg_2"/>
    <property type="match status" value="1"/>
</dbReference>
<dbReference type="OrthoDB" id="1427655at2"/>
<evidence type="ECO:0008006" key="4">
    <source>
        <dbReference type="Google" id="ProtNLM"/>
    </source>
</evidence>
<dbReference type="Proteomes" id="UP000321938">
    <property type="component" value="Unassembled WGS sequence"/>
</dbReference>
<protein>
    <recommendedName>
        <fullName evidence="4">Carboxypeptidase-like regulatory domain-containing protein</fullName>
    </recommendedName>
</protein>
<dbReference type="InterPro" id="IPR008969">
    <property type="entry name" value="CarboxyPept-like_regulatory"/>
</dbReference>
<feature type="signal peptide" evidence="1">
    <location>
        <begin position="1"/>
        <end position="21"/>
    </location>
</feature>
<name>A0A5C7B8A8_9FLAO</name>
<keyword evidence="1" id="KW-0732">Signal</keyword>
<reference evidence="2 3" key="1">
    <citation type="submission" date="2019-08" db="EMBL/GenBank/DDBJ databases">
        <title>Genome of Psychroserpens burtonensis ACAM 167.</title>
        <authorList>
            <person name="Bowman J.P."/>
        </authorList>
    </citation>
    <scope>NUCLEOTIDE SEQUENCE [LARGE SCALE GENOMIC DNA]</scope>
    <source>
        <strain evidence="2 3">ACAM 167</strain>
    </source>
</reference>
<dbReference type="STRING" id="1123037.GCA_000425305_03355"/>
<comment type="caution">
    <text evidence="2">The sequence shown here is derived from an EMBL/GenBank/DDBJ whole genome shotgun (WGS) entry which is preliminary data.</text>
</comment>
<dbReference type="AlphaFoldDB" id="A0A5C7B8A8"/>
<dbReference type="EMBL" id="VOSB01000017">
    <property type="protein sequence ID" value="TXE16523.1"/>
    <property type="molecule type" value="Genomic_DNA"/>
</dbReference>
<sequence length="255" mass="28695">MIKSNPFIFLLLILFSAEIAAQTKDIKGKIIASGDLIGIHIINKTASKFAITNNQGEFVIPVKLNDTLLFSGIQYVLKEILITDVIMQTKAVNVNLEDNVNLLDEVVVGKILTGSLMTDIENSDAKRELNFYDLGIPGYTGPKKTQSERRLYEAQTGGGIVPLNPLINWISGRTKRLKEQIEREELGLAIEEAKAKFSKLIFNENTFSITIQNEYFYFCSDDPSFKELSDLGNDIKTLQFLKDKLEAFKIHIEND</sequence>
<keyword evidence="3" id="KW-1185">Reference proteome</keyword>
<organism evidence="2 3">
    <name type="scientific">Psychroserpens burtonensis</name>
    <dbReference type="NCBI Taxonomy" id="49278"/>
    <lineage>
        <taxon>Bacteria</taxon>
        <taxon>Pseudomonadati</taxon>
        <taxon>Bacteroidota</taxon>
        <taxon>Flavobacteriia</taxon>
        <taxon>Flavobacteriales</taxon>
        <taxon>Flavobacteriaceae</taxon>
        <taxon>Psychroserpens</taxon>
    </lineage>
</organism>
<accession>A0A5C7B8A8</accession>
<evidence type="ECO:0000256" key="1">
    <source>
        <dbReference type="SAM" id="SignalP"/>
    </source>
</evidence>
<proteinExistence type="predicted"/>
<gene>
    <name evidence="2" type="ORF">ES692_12150</name>
</gene>
<dbReference type="SUPFAM" id="SSF49464">
    <property type="entry name" value="Carboxypeptidase regulatory domain-like"/>
    <property type="match status" value="1"/>
</dbReference>
<dbReference type="RefSeq" id="WP_028873017.1">
    <property type="nucleotide sequence ID" value="NZ_VOSB01000017.1"/>
</dbReference>
<evidence type="ECO:0000313" key="2">
    <source>
        <dbReference type="EMBL" id="TXE16523.1"/>
    </source>
</evidence>
<evidence type="ECO:0000313" key="3">
    <source>
        <dbReference type="Proteomes" id="UP000321938"/>
    </source>
</evidence>
<feature type="chain" id="PRO_5022875852" description="Carboxypeptidase-like regulatory domain-containing protein" evidence="1">
    <location>
        <begin position="22"/>
        <end position="255"/>
    </location>
</feature>